<gene>
    <name evidence="2" type="ORF">S12H4_33988</name>
</gene>
<feature type="transmembrane region" description="Helical" evidence="1">
    <location>
        <begin position="35"/>
        <end position="56"/>
    </location>
</feature>
<dbReference type="EMBL" id="BARW01020074">
    <property type="protein sequence ID" value="GAJ01892.1"/>
    <property type="molecule type" value="Genomic_DNA"/>
</dbReference>
<comment type="caution">
    <text evidence="2">The sequence shown here is derived from an EMBL/GenBank/DDBJ whole genome shotgun (WGS) entry which is preliminary data.</text>
</comment>
<dbReference type="AlphaFoldDB" id="X1UE90"/>
<keyword evidence="1" id="KW-1133">Transmembrane helix</keyword>
<evidence type="ECO:0008006" key="3">
    <source>
        <dbReference type="Google" id="ProtNLM"/>
    </source>
</evidence>
<accession>X1UE90</accession>
<proteinExistence type="predicted"/>
<dbReference type="PANTHER" id="PTHR43221">
    <property type="entry name" value="PROTEASE HTPX"/>
    <property type="match status" value="1"/>
</dbReference>
<organism evidence="2">
    <name type="scientific">marine sediment metagenome</name>
    <dbReference type="NCBI Taxonomy" id="412755"/>
    <lineage>
        <taxon>unclassified sequences</taxon>
        <taxon>metagenomes</taxon>
        <taxon>ecological metagenomes</taxon>
    </lineage>
</organism>
<keyword evidence="1" id="KW-0472">Membrane</keyword>
<name>X1UE90_9ZZZZ</name>
<feature type="non-terminal residue" evidence="2">
    <location>
        <position position="125"/>
    </location>
</feature>
<dbReference type="PANTHER" id="PTHR43221:SF1">
    <property type="entry name" value="PROTEASE HTPX"/>
    <property type="match status" value="1"/>
</dbReference>
<reference evidence="2" key="1">
    <citation type="journal article" date="2014" name="Front. Microbiol.">
        <title>High frequency of phylogenetically diverse reductive dehalogenase-homologous genes in deep subseafloor sedimentary metagenomes.</title>
        <authorList>
            <person name="Kawai M."/>
            <person name="Futagami T."/>
            <person name="Toyoda A."/>
            <person name="Takaki Y."/>
            <person name="Nishi S."/>
            <person name="Hori S."/>
            <person name="Arai W."/>
            <person name="Tsubouchi T."/>
            <person name="Morono Y."/>
            <person name="Uchiyama I."/>
            <person name="Ito T."/>
            <person name="Fujiyama A."/>
            <person name="Inagaki F."/>
            <person name="Takami H."/>
        </authorList>
    </citation>
    <scope>NUCLEOTIDE SEQUENCE</scope>
    <source>
        <strain evidence="2">Expedition CK06-06</strain>
    </source>
</reference>
<evidence type="ECO:0000313" key="2">
    <source>
        <dbReference type="EMBL" id="GAJ01892.1"/>
    </source>
</evidence>
<protein>
    <recommendedName>
        <fullName evidence="3">Peptidase M48 domain-containing protein</fullName>
    </recommendedName>
</protein>
<evidence type="ECO:0000256" key="1">
    <source>
        <dbReference type="SAM" id="Phobius"/>
    </source>
</evidence>
<keyword evidence="1" id="KW-0812">Transmembrane</keyword>
<sequence length="125" mass="13990">MIRLVFASLLTFGLLLSMVTGVVLAAMVSMGEVNLGLAIGLTIAINLVIWLISPWLSDLTLRWFNKLEFLDDATVKQRYASVHQLIHQVADEYRFKAPRIGFIPDRNPAAFTYGLLRSNARIVVT</sequence>
<dbReference type="InterPro" id="IPR050083">
    <property type="entry name" value="HtpX_protease"/>
</dbReference>